<dbReference type="GeneID" id="66742725"/>
<accession>A0A9Q6LSR1</accession>
<dbReference type="Proteomes" id="UP000422232">
    <property type="component" value="Chromosome"/>
</dbReference>
<reference evidence="1 3" key="1">
    <citation type="journal article" date="2014" name="Genome Announc.">
        <title>Comparative Genome Analysis of Two Isolates of the Fish Pathogen Piscirickettsia salmonis from Different Hosts Reveals Major Differences in Virulence-Associated Secretion Systems.</title>
        <authorList>
            <person name="Bohle H."/>
            <person name="Henriquez P."/>
            <person name="Grothusen H."/>
            <person name="Navas E."/>
            <person name="Sandoval A."/>
            <person name="Bustamante F."/>
            <person name="Bustos P."/>
            <person name="Mancilla M."/>
        </authorList>
    </citation>
    <scope>NUCLEOTIDE SEQUENCE [LARGE SCALE GENOMIC DNA]</scope>
    <source>
        <strain evidence="3">B1-32597</strain>
        <strain evidence="1">PM32597B1</strain>
    </source>
</reference>
<evidence type="ECO:0000313" key="4">
    <source>
        <dbReference type="Proteomes" id="UP000422232"/>
    </source>
</evidence>
<sequence>MDKQGVKKIQYQVDGQQVVRVSSSELQQNLKQVMQLLSEGYFIEVTKHRTKVGMIVPY</sequence>
<dbReference type="RefSeq" id="WP_016212474.1">
    <property type="nucleotide sequence ID" value="NZ_CP012413.1"/>
</dbReference>
<dbReference type="AlphaFoldDB" id="A0A9Q6LSR1"/>
<evidence type="ECO:0000313" key="1">
    <source>
        <dbReference type="EMBL" id="ALB22668.1"/>
    </source>
</evidence>
<name>A0A9Q6LSR1_PISSA</name>
<proteinExistence type="predicted"/>
<dbReference type="EMBL" id="CP012508">
    <property type="protein sequence ID" value="ALB22668.1"/>
    <property type="molecule type" value="Genomic_DNA"/>
</dbReference>
<evidence type="ECO:0000313" key="3">
    <source>
        <dbReference type="Proteomes" id="UP000029558"/>
    </source>
</evidence>
<gene>
    <name evidence="1" type="ORF">KU39_1486</name>
    <name evidence="2" type="ORF">Psal009_01734</name>
</gene>
<protein>
    <submittedName>
        <fullName evidence="1">Prevent-host-death protein</fullName>
    </submittedName>
</protein>
<reference evidence="2 4" key="3">
    <citation type="submission" date="2019-04" db="EMBL/GenBank/DDBJ databases">
        <title>Complete genome sequencing of Piscirickettsia salmonis strain Psal-009.</title>
        <authorList>
            <person name="Schober I."/>
            <person name="Bunk B."/>
            <person name="Sproer C."/>
            <person name="Carril G.P."/>
            <person name="Riedel T."/>
            <person name="Flores-Herrera P.A."/>
            <person name="Nourdin-Galindo G."/>
            <person name="Marshall S.H."/>
            <person name="Overmann J."/>
        </authorList>
    </citation>
    <scope>NUCLEOTIDE SEQUENCE [LARGE SCALE GENOMIC DNA]</scope>
    <source>
        <strain evidence="2 4">Psal-009</strain>
    </source>
</reference>
<dbReference type="Proteomes" id="UP000029558">
    <property type="component" value="Chromosome"/>
</dbReference>
<reference evidence="1" key="2">
    <citation type="submission" date="2015-08" db="EMBL/GenBank/DDBJ databases">
        <title>Complete genome sequence of Piscirickettsia salmonis strain PM32597B1.</title>
        <authorList>
            <person name="Bohle H."/>
            <person name="Henriquez P."/>
            <person name="Navas E."/>
            <person name="Grothusen H."/>
            <person name="Bustamante F."/>
            <person name="Bustos P."/>
            <person name="Bustos P."/>
            <person name="Mancilla M."/>
        </authorList>
    </citation>
    <scope>NUCLEOTIDE SEQUENCE</scope>
    <source>
        <strain evidence="1">PM32597B1</strain>
    </source>
</reference>
<organism evidence="2 4">
    <name type="scientific">Piscirickettsia salmonis</name>
    <dbReference type="NCBI Taxonomy" id="1238"/>
    <lineage>
        <taxon>Bacteria</taxon>
        <taxon>Pseudomonadati</taxon>
        <taxon>Pseudomonadota</taxon>
        <taxon>Gammaproteobacteria</taxon>
        <taxon>Thiotrichales</taxon>
        <taxon>Piscirickettsiaceae</taxon>
        <taxon>Piscirickettsia</taxon>
    </lineage>
</organism>
<evidence type="ECO:0000313" key="2">
    <source>
        <dbReference type="EMBL" id="QGO05837.1"/>
    </source>
</evidence>
<dbReference type="EMBL" id="CP038908">
    <property type="protein sequence ID" value="QGO05837.1"/>
    <property type="molecule type" value="Genomic_DNA"/>
</dbReference>
<keyword evidence="4" id="KW-1185">Reference proteome</keyword>